<organism evidence="1 2">
    <name type="scientific">Candidatus Phaeomarinibacter ectocarpi</name>
    <dbReference type="NCBI Taxonomy" id="1458461"/>
    <lineage>
        <taxon>Bacteria</taxon>
        <taxon>Pseudomonadati</taxon>
        <taxon>Pseudomonadota</taxon>
        <taxon>Alphaproteobacteria</taxon>
        <taxon>Hyphomicrobiales</taxon>
        <taxon>Parvibaculaceae</taxon>
        <taxon>Candidatus Phaeomarinibacter</taxon>
    </lineage>
</organism>
<reference evidence="1 2" key="1">
    <citation type="journal article" date="2014" name="Front. Genet.">
        <title>Genome and metabolic network of "Candidatus Phaeomarinobacter ectocarpi" Ec32, a new candidate genus of Alphaproteobacteria frequently associated with brown algae.</title>
        <authorList>
            <person name="Dittami S.M."/>
            <person name="Barbeyron T."/>
            <person name="Boyen C."/>
            <person name="Cambefort J."/>
            <person name="Collet G."/>
            <person name="Delage L."/>
            <person name="Gobet A."/>
            <person name="Groisillier A."/>
            <person name="Leblanc C."/>
            <person name="Michel G."/>
            <person name="Scornet D."/>
            <person name="Siegel A."/>
            <person name="Tapia J.E."/>
            <person name="Tonon T."/>
        </authorList>
    </citation>
    <scope>NUCLEOTIDE SEQUENCE [LARGE SCALE GENOMIC DNA]</scope>
    <source>
        <strain evidence="1 2">Ec32</strain>
    </source>
</reference>
<dbReference type="Proteomes" id="UP000032160">
    <property type="component" value="Chromosome I"/>
</dbReference>
<dbReference type="EMBL" id="HG966617">
    <property type="protein sequence ID" value="CDO58553.1"/>
    <property type="molecule type" value="Genomic_DNA"/>
</dbReference>
<dbReference type="AlphaFoldDB" id="X5M6D2"/>
<keyword evidence="2" id="KW-1185">Reference proteome</keyword>
<gene>
    <name evidence="1" type="ORF">BN1012_Phect339</name>
</gene>
<accession>X5M6D2</accession>
<name>X5M6D2_9HYPH</name>
<evidence type="ECO:0000313" key="1">
    <source>
        <dbReference type="EMBL" id="CDO58553.1"/>
    </source>
</evidence>
<proteinExistence type="predicted"/>
<sequence length="43" mass="4903">MVMNCLGNLLGYPHGEDGMLDKLISVPKIDLVTLLERWRQLYG</sequence>
<protein>
    <submittedName>
        <fullName evidence="1">Uncharacterized protein</fullName>
    </submittedName>
</protein>
<dbReference type="KEGG" id="pect:BN1012_Phect339"/>
<dbReference type="HOGENOM" id="CLU_3231157_0_0_5"/>
<evidence type="ECO:0000313" key="2">
    <source>
        <dbReference type="Proteomes" id="UP000032160"/>
    </source>
</evidence>